<proteinExistence type="predicted"/>
<accession>A0A8H3YN13</accession>
<feature type="domain" description="GH64" evidence="2">
    <location>
        <begin position="15"/>
        <end position="386"/>
    </location>
</feature>
<evidence type="ECO:0000259" key="2">
    <source>
        <dbReference type="PROSITE" id="PS52006"/>
    </source>
</evidence>
<dbReference type="AlphaFoldDB" id="A0A8H3YN13"/>
<feature type="region of interest" description="Disordered" evidence="1">
    <location>
        <begin position="355"/>
        <end position="376"/>
    </location>
</feature>
<evidence type="ECO:0000313" key="4">
    <source>
        <dbReference type="Proteomes" id="UP000433883"/>
    </source>
</evidence>
<gene>
    <name evidence="3" type="ORF">BLS_008602</name>
</gene>
<dbReference type="Pfam" id="PF16483">
    <property type="entry name" value="Glyco_hydro_64"/>
    <property type="match status" value="1"/>
</dbReference>
<dbReference type="CDD" id="cd09220">
    <property type="entry name" value="GH64-GluB-like"/>
    <property type="match status" value="1"/>
</dbReference>
<dbReference type="PANTHER" id="PTHR38165:SF1">
    <property type="entry name" value="GLUCANASE B"/>
    <property type="match status" value="1"/>
</dbReference>
<comment type="caution">
    <text evidence="3">The sequence shown here is derived from an EMBL/GenBank/DDBJ whole genome shotgun (WGS) entry which is preliminary data.</text>
</comment>
<dbReference type="Gene3D" id="3.30.920.50">
    <property type="entry name" value="Beta-1,3-glucanase, C-terminal domain"/>
    <property type="match status" value="1"/>
</dbReference>
<dbReference type="InterPro" id="IPR037176">
    <property type="entry name" value="Osmotin/thaumatin-like_sf"/>
</dbReference>
<evidence type="ECO:0000313" key="3">
    <source>
        <dbReference type="EMBL" id="KAE9964137.1"/>
    </source>
</evidence>
<dbReference type="PROSITE" id="PS52006">
    <property type="entry name" value="GH64"/>
    <property type="match status" value="1"/>
</dbReference>
<organism evidence="3 4">
    <name type="scientific">Venturia inaequalis</name>
    <name type="common">Apple scab fungus</name>
    <dbReference type="NCBI Taxonomy" id="5025"/>
    <lineage>
        <taxon>Eukaryota</taxon>
        <taxon>Fungi</taxon>
        <taxon>Dikarya</taxon>
        <taxon>Ascomycota</taxon>
        <taxon>Pezizomycotina</taxon>
        <taxon>Dothideomycetes</taxon>
        <taxon>Pleosporomycetidae</taxon>
        <taxon>Venturiales</taxon>
        <taxon>Venturiaceae</taxon>
        <taxon>Venturia</taxon>
    </lineage>
</organism>
<name>A0A8H3YN13_VENIN</name>
<reference evidence="3 4" key="1">
    <citation type="submission" date="2019-11" db="EMBL/GenBank/DDBJ databases">
        <title>Venturia inaequalis Genome Resource.</title>
        <authorList>
            <person name="Lichtner F.J."/>
        </authorList>
    </citation>
    <scope>NUCLEOTIDE SEQUENCE [LARGE SCALE GENOMIC DNA]</scope>
    <source>
        <strain evidence="3">Bline_iso_100314</strain>
    </source>
</reference>
<dbReference type="Proteomes" id="UP000433883">
    <property type="component" value="Unassembled WGS sequence"/>
</dbReference>
<dbReference type="InterPro" id="IPR042517">
    <property type="entry name" value="Glyco_hydro_64_N_2"/>
</dbReference>
<dbReference type="PANTHER" id="PTHR38165">
    <property type="match status" value="1"/>
</dbReference>
<protein>
    <recommendedName>
        <fullName evidence="2">GH64 domain-containing protein</fullName>
    </recommendedName>
</protein>
<dbReference type="InterPro" id="IPR032477">
    <property type="entry name" value="Glyco_hydro_64"/>
</dbReference>
<dbReference type="Gene3D" id="2.60.110.10">
    <property type="entry name" value="Thaumatin"/>
    <property type="match status" value="1"/>
</dbReference>
<dbReference type="InterPro" id="IPR037398">
    <property type="entry name" value="Glyco_hydro_64_fam"/>
</dbReference>
<sequence>MKAVLSVLTELEQADRHHDTSYAGHQVQEYYRSDLYATITGLDLDNNNKWFVLKADGKTAYHPSNPSKIGTSLQEDCAIKIGGPGAERTVTIPHIAGGRIYFAVKEPVKFFLNPGPALVEPSVTNPSDANFNKNWGFCEFTFNNDQLYANISYVDFVGLPVAIALDCGNGEHKRVLGIPSDGIRQICSGLEAQKQKDGHGWDKLIFKGKDGEPLRILSPNQAYVMDRGLLNNYYEPYVDEVWKLFSSKEITIDTMAAGVVKGRVKGDKLVLDGLEFQKPSTRDIFNADGGPFRTGPDAKRNAIIPRLNAEFNRSTYICHDGVFPAHSDKYYKHPVTNHYARLVHAANIDGRGYAHPYDDASPPGGGDQSGFVNDGNPKLLTVTIGGRGDAAGTTNTKTSNGLDATIHTHHKHFTRLGRLINKFS</sequence>
<dbReference type="EMBL" id="WNWQ01000739">
    <property type="protein sequence ID" value="KAE9964137.1"/>
    <property type="molecule type" value="Genomic_DNA"/>
</dbReference>
<evidence type="ECO:0000256" key="1">
    <source>
        <dbReference type="SAM" id="MobiDB-lite"/>
    </source>
</evidence>